<dbReference type="Proteomes" id="UP001597427">
    <property type="component" value="Unassembled WGS sequence"/>
</dbReference>
<reference evidence="4" key="1">
    <citation type="journal article" date="2019" name="Int. J. Syst. Evol. Microbiol.">
        <title>The Global Catalogue of Microorganisms (GCM) 10K type strain sequencing project: providing services to taxonomists for standard genome sequencing and annotation.</title>
        <authorList>
            <consortium name="The Broad Institute Genomics Platform"/>
            <consortium name="The Broad Institute Genome Sequencing Center for Infectious Disease"/>
            <person name="Wu L."/>
            <person name="Ma J."/>
        </authorList>
    </citation>
    <scope>NUCLEOTIDE SEQUENCE [LARGE SCALE GENOMIC DNA]</scope>
    <source>
        <strain evidence="4">TISTR 932</strain>
    </source>
</reference>
<feature type="coiled-coil region" evidence="1">
    <location>
        <begin position="791"/>
        <end position="825"/>
    </location>
</feature>
<dbReference type="Pfam" id="PF13558">
    <property type="entry name" value="SbcC_Walker_B"/>
    <property type="match status" value="1"/>
</dbReference>
<dbReference type="NCBIfam" id="TIGR02680">
    <property type="entry name" value="TIGR02680 family protein"/>
    <property type="match status" value="1"/>
</dbReference>
<gene>
    <name evidence="3" type="ORF">ACFSR0_00520</name>
</gene>
<feature type="compositionally biased region" description="Basic and acidic residues" evidence="2">
    <location>
        <begin position="922"/>
        <end position="933"/>
    </location>
</feature>
<evidence type="ECO:0000256" key="2">
    <source>
        <dbReference type="SAM" id="MobiDB-lite"/>
    </source>
</evidence>
<organism evidence="3 4">
    <name type="scientific">Enterococcus camelliae</name>
    <dbReference type="NCBI Taxonomy" id="453959"/>
    <lineage>
        <taxon>Bacteria</taxon>
        <taxon>Bacillati</taxon>
        <taxon>Bacillota</taxon>
        <taxon>Bacilli</taxon>
        <taxon>Lactobacillales</taxon>
        <taxon>Enterococcaceae</taxon>
        <taxon>Enterococcus</taxon>
    </lineage>
</organism>
<feature type="region of interest" description="Disordered" evidence="2">
    <location>
        <begin position="919"/>
        <end position="945"/>
    </location>
</feature>
<sequence>MNNWVLNRVGLLNFWYYQNQIFEFANGHMLLRGTNGSGKSLTMQSLFPVLFDGDTSAYRLDSFGSRDRKMEDYLLGEKGVSNRDDGTGYLFLEVKRRNREEYLTIGIGLSVSDRGNRLNKWFFALENNQRIGIDIELFEMIRVDEMQPFSKKKLKNRLEGKGRVFESQKEYKEYVNATIFGFETMEQFDELIALLINLRSPKLSKEYRPSVIYGILRDSLPKLKEDELLSLSRTIEQLDGHRERLEDLQNETRELAKFSRVYQELQQELTGQVASHWYELYRKKESLFTTQTELRRMIAEVQQSLVETQKKMADNDLRLQVLEKSISELSQHEGFHLVARGQELKEQGIQLARLVKEKQKQLQQKQQAVLREKQQLETYLLADEQLIKELDEVLADNEQYLDVLSVHSLNQQYSQKLKEQPQEEDYRYWRSEILKKQTHYGNVIQELKEMAHLTEKNRTLSRTIGEKQQIIDELLRDIRQWEQLRISEIEKWKSAVDQWRDKLPFVIDDEGYQQFLYQVDQLAEEELPEHVIMEPIQKSYQHAIFEKRGQRIPLENRQTELAALDHQIREEMEQWKHTKIPEPKRSAERSANRQTLAQPYICFYQAVDFQKNIDTQVCNSIEGALLASGILDSLISKEGLQVDDDVQILPAPQFFTSTLADILTITPDTPPELQAIVADVLQSIVLDEVQDGVPMITKDGTYQLANLRGAAAKDYQASYIGATNQERYRQHQLALLEKQLQEIEEEQQQLEQQLVKLQAEEQHMMVAFEQHPTGSEVYQAIAYLQKKTFEKIEETASLEKLKQQAEALRAEITDLQVQIHAHTQQDQIQLNLTSYEEAVRYSQNYAANVQDIYHYAKDSQNKKALIQKTQEYIDQQEEDTLDLTQELMEFTQDQAKNTSLLQENLAQQQLVNVEELQQRLSQSKDEQHQRRQAQDQLGQTQLRLTGEESSYTTKLAALEAQQATLENQESHWQQLLHIRTGLPLEELAAFAKVEKREPNSKRAKELESKVISQFNYLADQLQSYQPQLLNQTGIEINNQDEQAISEFGAFNHYKEASFQFEGQKLHVMDLLTQLNEQQLTLKELLKKDDEQLFKRVILESVGTILRKKIEMAMTWVQQMNQLLLDQENSSGLTLSIKWKPLTSMSEQDLGTVRLVALLQKQTELLTEADREAIARHFQEKVHYAQEQVQKNPDERNTLFQAIAQVLDYRDWFAFELRYKRANEGYQTQVLTDRKFNQFSGGEKAVAMYLPLFTAVASRYRDARKEDCPKVITLDEAFAGIDDKNIGELFKACEQLDFNYVMNSQALFGDYPTVSSLMVYELLRPQNMNLVTAICYYWNGHRKEMRVGELSHASK</sequence>
<name>A0ABW5TF21_9ENTE</name>
<evidence type="ECO:0000313" key="4">
    <source>
        <dbReference type="Proteomes" id="UP001597427"/>
    </source>
</evidence>
<feature type="coiled-coil region" evidence="1">
    <location>
        <begin position="729"/>
        <end position="763"/>
    </location>
</feature>
<proteinExistence type="predicted"/>
<accession>A0ABW5TF21</accession>
<keyword evidence="4" id="KW-1185">Reference proteome</keyword>
<feature type="coiled-coil region" evidence="1">
    <location>
        <begin position="231"/>
        <end position="268"/>
    </location>
</feature>
<dbReference type="InterPro" id="IPR013496">
    <property type="entry name" value="CHP02680"/>
</dbReference>
<dbReference type="EMBL" id="JBHUMO010000002">
    <property type="protein sequence ID" value="MFD2727927.1"/>
    <property type="molecule type" value="Genomic_DNA"/>
</dbReference>
<comment type="caution">
    <text evidence="3">The sequence shown here is derived from an EMBL/GenBank/DDBJ whole genome shotgun (WGS) entry which is preliminary data.</text>
</comment>
<dbReference type="InterPro" id="IPR027417">
    <property type="entry name" value="P-loop_NTPase"/>
</dbReference>
<evidence type="ECO:0000256" key="1">
    <source>
        <dbReference type="SAM" id="Coils"/>
    </source>
</evidence>
<keyword evidence="1" id="KW-0175">Coiled coil</keyword>
<evidence type="ECO:0000313" key="3">
    <source>
        <dbReference type="EMBL" id="MFD2727927.1"/>
    </source>
</evidence>
<feature type="compositionally biased region" description="Polar residues" evidence="2">
    <location>
        <begin position="934"/>
        <end position="945"/>
    </location>
</feature>
<dbReference type="Gene3D" id="3.40.50.300">
    <property type="entry name" value="P-loop containing nucleotide triphosphate hydrolases"/>
    <property type="match status" value="2"/>
</dbReference>
<dbReference type="SUPFAM" id="SSF52540">
    <property type="entry name" value="P-loop containing nucleoside triphosphate hydrolases"/>
    <property type="match status" value="1"/>
</dbReference>
<protein>
    <submittedName>
        <fullName evidence="3">TIGR02680 family protein</fullName>
    </submittedName>
</protein>
<dbReference type="RefSeq" id="WP_379978838.1">
    <property type="nucleotide sequence ID" value="NZ_JBHUMO010000002.1"/>
</dbReference>